<evidence type="ECO:0000313" key="2">
    <source>
        <dbReference type="Proteomes" id="UP000524246"/>
    </source>
</evidence>
<dbReference type="EMBL" id="JAAZON010000473">
    <property type="protein sequence ID" value="NMC63575.1"/>
    <property type="molecule type" value="Genomic_DNA"/>
</dbReference>
<sequence length="177" mass="20285">MKVDQWIWGRELVIWGYDPSHRYTFKIEEPRKGRVGCLSLQYHNEKSETWLCIRGTVWALAVKEGRVCTWLMQPGDSLSLEAGVIHRMMGASENVQVAEASTPDAHAADKNVPKDVVRLHCTMGREVSAPRNKEESDIIKKCVEFTEEAISFIENGRMPPEHDSDFLKSKWGIRLWS</sequence>
<gene>
    <name evidence="1" type="ORF">GYA55_10470</name>
</gene>
<proteinExistence type="predicted"/>
<protein>
    <recommendedName>
        <fullName evidence="3">Mannose-6-phosphate isomerase type II C-terminal domain-containing protein</fullName>
    </recommendedName>
</protein>
<dbReference type="SUPFAM" id="SSF51182">
    <property type="entry name" value="RmlC-like cupins"/>
    <property type="match status" value="1"/>
</dbReference>
<dbReference type="InterPro" id="IPR011051">
    <property type="entry name" value="RmlC_Cupin_sf"/>
</dbReference>
<dbReference type="Proteomes" id="UP000524246">
    <property type="component" value="Unassembled WGS sequence"/>
</dbReference>
<dbReference type="Gene3D" id="2.60.120.10">
    <property type="entry name" value="Jelly Rolls"/>
    <property type="match status" value="1"/>
</dbReference>
<dbReference type="InterPro" id="IPR014710">
    <property type="entry name" value="RmlC-like_jellyroll"/>
</dbReference>
<accession>A0A7X9FSN1</accession>
<organism evidence="1 2">
    <name type="scientific">SAR324 cluster bacterium</name>
    <dbReference type="NCBI Taxonomy" id="2024889"/>
    <lineage>
        <taxon>Bacteria</taxon>
        <taxon>Deltaproteobacteria</taxon>
        <taxon>SAR324 cluster</taxon>
    </lineage>
</organism>
<comment type="caution">
    <text evidence="1">The sequence shown here is derived from an EMBL/GenBank/DDBJ whole genome shotgun (WGS) entry which is preliminary data.</text>
</comment>
<evidence type="ECO:0008006" key="3">
    <source>
        <dbReference type="Google" id="ProtNLM"/>
    </source>
</evidence>
<evidence type="ECO:0000313" key="1">
    <source>
        <dbReference type="EMBL" id="NMC63575.1"/>
    </source>
</evidence>
<dbReference type="AlphaFoldDB" id="A0A7X9FSN1"/>
<reference evidence="1 2" key="1">
    <citation type="journal article" date="2020" name="Biotechnol. Biofuels">
        <title>New insights from the biogas microbiome by comprehensive genome-resolved metagenomics of nearly 1600 species originating from multiple anaerobic digesters.</title>
        <authorList>
            <person name="Campanaro S."/>
            <person name="Treu L."/>
            <person name="Rodriguez-R L.M."/>
            <person name="Kovalovszki A."/>
            <person name="Ziels R.M."/>
            <person name="Maus I."/>
            <person name="Zhu X."/>
            <person name="Kougias P.G."/>
            <person name="Basile A."/>
            <person name="Luo G."/>
            <person name="Schluter A."/>
            <person name="Konstantinidis K.T."/>
            <person name="Angelidaki I."/>
        </authorList>
    </citation>
    <scope>NUCLEOTIDE SEQUENCE [LARGE SCALE GENOMIC DNA]</scope>
    <source>
        <strain evidence="1">AS27yjCOA_65</strain>
    </source>
</reference>
<name>A0A7X9FSN1_9DELT</name>